<keyword evidence="3" id="KW-0964">Secreted</keyword>
<name>A0A8B6FWF5_MYTGA</name>
<dbReference type="InterPro" id="IPR001955">
    <property type="entry name" value="Pancreatic_hormone-like"/>
</dbReference>
<evidence type="ECO:0000256" key="5">
    <source>
        <dbReference type="SAM" id="MobiDB-lite"/>
    </source>
</evidence>
<dbReference type="Pfam" id="PF00159">
    <property type="entry name" value="Hormone_3"/>
    <property type="match status" value="1"/>
</dbReference>
<dbReference type="SMART" id="SM00309">
    <property type="entry name" value="PAH"/>
    <property type="match status" value="1"/>
</dbReference>
<proteinExistence type="inferred from homology"/>
<reference evidence="6" key="1">
    <citation type="submission" date="2018-11" db="EMBL/GenBank/DDBJ databases">
        <authorList>
            <person name="Alioto T."/>
            <person name="Alioto T."/>
        </authorList>
    </citation>
    <scope>NUCLEOTIDE SEQUENCE</scope>
</reference>
<gene>
    <name evidence="6" type="ORF">MGAL_10B039352</name>
</gene>
<keyword evidence="7" id="KW-1185">Reference proteome</keyword>
<dbReference type="EMBL" id="UYJE01007525">
    <property type="protein sequence ID" value="VDI55700.1"/>
    <property type="molecule type" value="Genomic_DNA"/>
</dbReference>
<organism evidence="6 7">
    <name type="scientific">Mytilus galloprovincialis</name>
    <name type="common">Mediterranean mussel</name>
    <dbReference type="NCBI Taxonomy" id="29158"/>
    <lineage>
        <taxon>Eukaryota</taxon>
        <taxon>Metazoa</taxon>
        <taxon>Spiralia</taxon>
        <taxon>Lophotrochozoa</taxon>
        <taxon>Mollusca</taxon>
        <taxon>Bivalvia</taxon>
        <taxon>Autobranchia</taxon>
        <taxon>Pteriomorphia</taxon>
        <taxon>Mytilida</taxon>
        <taxon>Mytiloidea</taxon>
        <taxon>Mytilidae</taxon>
        <taxon>Mytilinae</taxon>
        <taxon>Mytilus</taxon>
    </lineage>
</organism>
<dbReference type="AlphaFoldDB" id="A0A8B6FWF5"/>
<evidence type="ECO:0000313" key="6">
    <source>
        <dbReference type="EMBL" id="VDI55700.1"/>
    </source>
</evidence>
<evidence type="ECO:0000256" key="4">
    <source>
        <dbReference type="RuleBase" id="RU000656"/>
    </source>
</evidence>
<comment type="caution">
    <text evidence="6">The sequence shown here is derived from an EMBL/GenBank/DDBJ whole genome shotgun (WGS) entry which is preliminary data.</text>
</comment>
<dbReference type="OrthoDB" id="9972427at2759"/>
<sequence length="116" mass="13560">MTVIWFEVSVADRSDRYPRQLHIDNMQKHIIAIYLLVTILVINEVTGHDAMLRPPSKPDYFQNPKQLRRYLKELNDFYAIVGRPRFGKRGYETDYFTSGGADKGYGSMSEDDGYQY</sequence>
<accession>A0A8B6FWF5</accession>
<comment type="similarity">
    <text evidence="2 4">Belongs to the NPY family.</text>
</comment>
<protein>
    <submittedName>
        <fullName evidence="6">Peptide YY</fullName>
    </submittedName>
</protein>
<feature type="region of interest" description="Disordered" evidence="5">
    <location>
        <begin position="96"/>
        <end position="116"/>
    </location>
</feature>
<dbReference type="PROSITE" id="PS50276">
    <property type="entry name" value="PANCREATIC_HORMONE_2"/>
    <property type="match status" value="1"/>
</dbReference>
<dbReference type="GO" id="GO:0005576">
    <property type="term" value="C:extracellular region"/>
    <property type="evidence" value="ECO:0007669"/>
    <property type="project" value="UniProtKB-SubCell"/>
</dbReference>
<evidence type="ECO:0000256" key="3">
    <source>
        <dbReference type="ARBA" id="ARBA00022525"/>
    </source>
</evidence>
<evidence type="ECO:0000256" key="1">
    <source>
        <dbReference type="ARBA" id="ARBA00004613"/>
    </source>
</evidence>
<evidence type="ECO:0000313" key="7">
    <source>
        <dbReference type="Proteomes" id="UP000596742"/>
    </source>
</evidence>
<comment type="subcellular location">
    <subcellularLocation>
        <location evidence="1">Secreted</location>
    </subcellularLocation>
</comment>
<dbReference type="CDD" id="cd00126">
    <property type="entry name" value="PAH"/>
    <property type="match status" value="1"/>
</dbReference>
<dbReference type="GO" id="GO:0005179">
    <property type="term" value="F:hormone activity"/>
    <property type="evidence" value="ECO:0007669"/>
    <property type="project" value="InterPro"/>
</dbReference>
<evidence type="ECO:0000256" key="2">
    <source>
        <dbReference type="ARBA" id="ARBA00010022"/>
    </source>
</evidence>
<dbReference type="Proteomes" id="UP000596742">
    <property type="component" value="Unassembled WGS sequence"/>
</dbReference>